<dbReference type="Gene3D" id="3.20.20.80">
    <property type="entry name" value="Glycosidases"/>
    <property type="match status" value="1"/>
</dbReference>
<dbReference type="InterPro" id="IPR017853">
    <property type="entry name" value="GH"/>
</dbReference>
<dbReference type="RefSeq" id="WP_135392359.1">
    <property type="nucleotide sequence ID" value="NZ_SRMB01000001.1"/>
</dbReference>
<dbReference type="InterPro" id="IPR052387">
    <property type="entry name" value="Fibrocystin"/>
</dbReference>
<dbReference type="Proteomes" id="UP000298471">
    <property type="component" value="Unassembled WGS sequence"/>
</dbReference>
<reference evidence="4 5" key="1">
    <citation type="submission" date="2019-04" db="EMBL/GenBank/DDBJ databases">
        <authorList>
            <person name="Feng G."/>
            <person name="Zhang J."/>
            <person name="Zhu H."/>
        </authorList>
    </citation>
    <scope>NUCLEOTIDE SEQUENCE [LARGE SCALE GENOMIC DNA]</scope>
    <source>
        <strain evidence="4 5">9PBR-1</strain>
    </source>
</reference>
<evidence type="ECO:0000256" key="2">
    <source>
        <dbReference type="SAM" id="SignalP"/>
    </source>
</evidence>
<comment type="caution">
    <text evidence="4">The sequence shown here is derived from an EMBL/GenBank/DDBJ whole genome shotgun (WGS) entry which is preliminary data.</text>
</comment>
<dbReference type="InterPro" id="IPR026444">
    <property type="entry name" value="Secre_tail"/>
</dbReference>
<dbReference type="Gene3D" id="2.60.40.1080">
    <property type="match status" value="1"/>
</dbReference>
<keyword evidence="5" id="KW-1185">Reference proteome</keyword>
<dbReference type="AlphaFoldDB" id="A0A4Z0QF72"/>
<protein>
    <submittedName>
        <fullName evidence="4">T9SS type A sorting domain-containing protein</fullName>
    </submittedName>
</protein>
<evidence type="ECO:0000256" key="1">
    <source>
        <dbReference type="ARBA" id="ARBA00022729"/>
    </source>
</evidence>
<dbReference type="InterPro" id="IPR011658">
    <property type="entry name" value="PA14_dom"/>
</dbReference>
<sequence length="1193" mass="129226">MKKFLSGRSWPVALLCSWLTGAAYGQITSEQRVPIVSATPSVATGQDYSPWLNDDPASLLQDYWMPANFQYIDVTLRLSQPTELSRLSLLDYQGAFPDRPATLYALSGNQRTLLGTFDGAQYNQWVDLPVAGSLRADAIVIHKYCNNVPAKIRVFGRSSGGPSNPVPATISFAALPALTVGGAAVPLTATSTNPATPILFSSANAGVATVAQVGGQWQLTPTGAGTTTITATQAGSSAYQPATAAQTLVVHSGSGGGGGGGNPTAGKIPLEASRWYQLNNVGNGIAALFDGSTSTGATTGWGKILPTFDAYYPLHPGETISLESLRFFDGEGSNPQDPMTLSVITDTWQRIPVASFTGGQYNQWVGPDPGRPNELRLPAPISNIRYLVLTASWAYPTEIELYGSYVPGTPPPAPDAQTLAQQKQIRLRQQLGVNAFEWDLEDPNRPWEIDETRLAAAKNFTGIRHYLDWEKLELTEGNYTFNPVHRGGWNYDVLYQRLKAEGIEVLACLKTLPPWLLETYPGAERDLENVPVRYGRDFADPRSYVEQAKVGFQFIARYGYNTAVDPALVRVTTSTRWPGDGVNQARIGLGLIRYIECENERDKWWKGRKAYQTGREYAANLSAFYDGHKNTMGPGVGVKNADPTVQVVMAGLASPSPDYVRGMIDWCREFRGLRADGSVNLCWDVINYHLYSNDARSSQNGNSTRGAAPEVSEAAQVARDFVRMAHQYAGGMPVWITETGYDVNQGSPLKAVAIGNRSVLETQADWTLRTALLYARWGVERVFFYQMYDDNPGSTTQFASSGLINQNKTPKPAADFLRQAGQLLGEYTYKATQSQDPLVDRYQKDGSTAYALVVPDEKGRTASYTLELGTDSARIYQPRAGQPTMSLTRVRTQGGRLTLTVTETPLFVVAGSGGGSPPPPNVCSGTGAIQWEQWTGVGGTSVAAIPTQTSPNTTTSLSRLESPRDVGDNFGARMRGFICPPQSGNYTFRLSGDDDCELWLSPDDNPAHKVRIAGYTGYTDYGQWDKYATQQATPVSLQAGRRYYVEVLHKEAGGRDFVAVGWQLPNGQWEAPVSGSHLIPFSAPASRPAAGQAAATAAQGADSHVGSQAALSVYPNPFAEQTRVTVSLPTAGAVQVLVVDAQNRLVRRLFDGRLGAGEQKQFSLASEGLPNGLYVVQLVTKGKVVTQKLSLLR</sequence>
<dbReference type="EMBL" id="SRMB01000001">
    <property type="protein sequence ID" value="TGE28670.1"/>
    <property type="molecule type" value="Genomic_DNA"/>
</dbReference>
<dbReference type="PROSITE" id="PS51820">
    <property type="entry name" value="PA14"/>
    <property type="match status" value="1"/>
</dbReference>
<evidence type="ECO:0000313" key="4">
    <source>
        <dbReference type="EMBL" id="TGE28670.1"/>
    </source>
</evidence>
<dbReference type="SUPFAM" id="SSF56988">
    <property type="entry name" value="Anthrax protective antigen"/>
    <property type="match status" value="1"/>
</dbReference>
<dbReference type="OrthoDB" id="177731at2"/>
<name>A0A4Z0QF72_9BACT</name>
<dbReference type="Gene3D" id="2.60.120.1560">
    <property type="match status" value="1"/>
</dbReference>
<feature type="domain" description="PA14" evidence="3">
    <location>
        <begin position="924"/>
        <end position="1077"/>
    </location>
</feature>
<evidence type="ECO:0000259" key="3">
    <source>
        <dbReference type="PROSITE" id="PS51820"/>
    </source>
</evidence>
<feature type="signal peptide" evidence="2">
    <location>
        <begin position="1"/>
        <end position="25"/>
    </location>
</feature>
<gene>
    <name evidence="4" type="ORF">E5K02_04165</name>
</gene>
<dbReference type="InterPro" id="IPR037524">
    <property type="entry name" value="PA14/GLEYA"/>
</dbReference>
<dbReference type="SMART" id="SM00758">
    <property type="entry name" value="PA14"/>
    <property type="match status" value="1"/>
</dbReference>
<evidence type="ECO:0000313" key="5">
    <source>
        <dbReference type="Proteomes" id="UP000298471"/>
    </source>
</evidence>
<keyword evidence="1 2" id="KW-0732">Signal</keyword>
<dbReference type="Pfam" id="PF07691">
    <property type="entry name" value="PA14"/>
    <property type="match status" value="1"/>
</dbReference>
<proteinExistence type="predicted"/>
<feature type="chain" id="PRO_5021406366" evidence="2">
    <location>
        <begin position="26"/>
        <end position="1193"/>
    </location>
</feature>
<dbReference type="PANTHER" id="PTHR46769">
    <property type="entry name" value="POLYCYSTIC KIDNEY AND HEPATIC DISEASE 1 (AUTOSOMAL RECESSIVE)-LIKE 1"/>
    <property type="match status" value="1"/>
</dbReference>
<organism evidence="4 5">
    <name type="scientific">Hymenobacter metallicola</name>
    <dbReference type="NCBI Taxonomy" id="2563114"/>
    <lineage>
        <taxon>Bacteria</taxon>
        <taxon>Pseudomonadati</taxon>
        <taxon>Bacteroidota</taxon>
        <taxon>Cytophagia</taxon>
        <taxon>Cytophagales</taxon>
        <taxon>Hymenobacteraceae</taxon>
        <taxon>Hymenobacter</taxon>
    </lineage>
</organism>
<dbReference type="PANTHER" id="PTHR46769:SF2">
    <property type="entry name" value="FIBROCYSTIN-L ISOFORM 2 PRECURSOR-RELATED"/>
    <property type="match status" value="1"/>
</dbReference>
<accession>A0A4Z0QF72</accession>
<dbReference type="SUPFAM" id="SSF51445">
    <property type="entry name" value="(Trans)glycosidases"/>
    <property type="match status" value="1"/>
</dbReference>
<dbReference type="NCBIfam" id="TIGR04183">
    <property type="entry name" value="Por_Secre_tail"/>
    <property type="match status" value="1"/>
</dbReference>